<proteinExistence type="predicted"/>
<dbReference type="EMBL" id="CP030053">
    <property type="protein sequence ID" value="QAU47248.1"/>
    <property type="molecule type" value="Genomic_DNA"/>
</dbReference>
<organism evidence="1 3">
    <name type="scientific">Bradyrhizobium guangzhouense</name>
    <dbReference type="NCBI Taxonomy" id="1325095"/>
    <lineage>
        <taxon>Bacteria</taxon>
        <taxon>Pseudomonadati</taxon>
        <taxon>Pseudomonadota</taxon>
        <taxon>Alphaproteobacteria</taxon>
        <taxon>Hyphomicrobiales</taxon>
        <taxon>Nitrobacteraceae</taxon>
        <taxon>Bradyrhizobium</taxon>
    </lineage>
</organism>
<dbReference type="Proteomes" id="UP000290401">
    <property type="component" value="Unassembled WGS sequence"/>
</dbReference>
<evidence type="ECO:0000313" key="4">
    <source>
        <dbReference type="Proteomes" id="UP000290401"/>
    </source>
</evidence>
<gene>
    <name evidence="2" type="ORF">EAS56_13900</name>
    <name evidence="1" type="ORF">XH91_19090</name>
</gene>
<evidence type="ECO:0000313" key="3">
    <source>
        <dbReference type="Proteomes" id="UP000288972"/>
    </source>
</evidence>
<protein>
    <submittedName>
        <fullName evidence="1">Uncharacterized protein</fullName>
    </submittedName>
</protein>
<evidence type="ECO:0000313" key="2">
    <source>
        <dbReference type="EMBL" id="RXH13688.1"/>
    </source>
</evidence>
<reference evidence="1 3" key="1">
    <citation type="submission" date="2018-06" db="EMBL/GenBank/DDBJ databases">
        <title>Comparative genomics of rhizobia nodulating Arachis hypogaea in China.</title>
        <authorList>
            <person name="Li Y."/>
        </authorList>
    </citation>
    <scope>NUCLEOTIDE SEQUENCE [LARGE SCALE GENOMIC DNA]</scope>
    <source>
        <strain evidence="1 3">CCBAU 51670</strain>
    </source>
</reference>
<name>A0AAE5X206_9BRAD</name>
<evidence type="ECO:0000313" key="1">
    <source>
        <dbReference type="EMBL" id="QAU47248.1"/>
    </source>
</evidence>
<sequence>MVMLTKTLTLHSLTYLVGITSSVAVHQNALWSLGTDPADASQIVVRAAKSDRLPVKLTRSHARDTAPVRVPTRIKPGIGDACQQPVDVRGRCFASVALSSQDA</sequence>
<accession>A0AAE5X206</accession>
<dbReference type="AlphaFoldDB" id="A0AAE5X206"/>
<keyword evidence="4" id="KW-1185">Reference proteome</keyword>
<dbReference type="KEGG" id="bgz:XH91_19090"/>
<dbReference type="EMBL" id="RDQZ01000009">
    <property type="protein sequence ID" value="RXH13688.1"/>
    <property type="molecule type" value="Genomic_DNA"/>
</dbReference>
<dbReference type="Proteomes" id="UP000288972">
    <property type="component" value="Chromosome"/>
</dbReference>
<reference evidence="2 4" key="2">
    <citation type="submission" date="2018-10" db="EMBL/GenBank/DDBJ databases">
        <title>Bradyrhizobium sp. nov., effective nodules isolated from peanut in China.</title>
        <authorList>
            <person name="Li Y."/>
        </authorList>
    </citation>
    <scope>NUCLEOTIDE SEQUENCE [LARGE SCALE GENOMIC DNA]</scope>
    <source>
        <strain evidence="2 4">CCBAU 53426</strain>
    </source>
</reference>